<evidence type="ECO:0000259" key="1">
    <source>
        <dbReference type="PROSITE" id="PS50112"/>
    </source>
</evidence>
<keyword evidence="3" id="KW-1185">Reference proteome</keyword>
<evidence type="ECO:0000313" key="2">
    <source>
        <dbReference type="EMBL" id="QCK16669.1"/>
    </source>
</evidence>
<proteinExistence type="predicted"/>
<name>A0A4D7JLB8_9BACT</name>
<gene>
    <name evidence="2" type="ORF">DCC35_18995</name>
</gene>
<protein>
    <recommendedName>
        <fullName evidence="1">PAS domain-containing protein</fullName>
    </recommendedName>
</protein>
<dbReference type="OrthoDB" id="9124519at2"/>
<dbReference type="RefSeq" id="WP_137092260.1">
    <property type="nucleotide sequence ID" value="NZ_CP028923.1"/>
</dbReference>
<dbReference type="PROSITE" id="PS50112">
    <property type="entry name" value="PAS"/>
    <property type="match status" value="1"/>
</dbReference>
<feature type="domain" description="PAS" evidence="1">
    <location>
        <begin position="11"/>
        <end position="60"/>
    </location>
</feature>
<dbReference type="AlphaFoldDB" id="A0A4D7JLB8"/>
<dbReference type="InterPro" id="IPR000014">
    <property type="entry name" value="PAS"/>
</dbReference>
<dbReference type="InterPro" id="IPR035965">
    <property type="entry name" value="PAS-like_dom_sf"/>
</dbReference>
<dbReference type="SUPFAM" id="SSF55785">
    <property type="entry name" value="PYP-like sensor domain (PAS domain)"/>
    <property type="match status" value="1"/>
</dbReference>
<dbReference type="Gene3D" id="3.30.450.20">
    <property type="entry name" value="PAS domain"/>
    <property type="match status" value="1"/>
</dbReference>
<dbReference type="SMART" id="SM00091">
    <property type="entry name" value="PAS"/>
    <property type="match status" value="1"/>
</dbReference>
<dbReference type="EMBL" id="CP028923">
    <property type="protein sequence ID" value="QCK16669.1"/>
    <property type="molecule type" value="Genomic_DNA"/>
</dbReference>
<dbReference type="KEGG" id="fpf:DCC35_18995"/>
<evidence type="ECO:0000313" key="3">
    <source>
        <dbReference type="Proteomes" id="UP000298616"/>
    </source>
</evidence>
<accession>A0A4D7JLB8</accession>
<reference evidence="2 3" key="1">
    <citation type="submission" date="2018-04" db="EMBL/GenBank/DDBJ databases">
        <title>Complete genome uncultured novel isolate.</title>
        <authorList>
            <person name="Merlino G."/>
        </authorList>
    </citation>
    <scope>NUCLEOTIDE SEQUENCE [LARGE SCALE GENOMIC DNA]</scope>
    <source>
        <strain evidence="3">R1DC9</strain>
    </source>
</reference>
<sequence length="108" mass="12201">MNITNKVFEEGDKIFRMIAENSMDAIIIIGNNLEFSEPKIEYANPAYLKLTGFSLEEVIGASPAIIKGEKTSQKMLDDLKEQMKQGNQYKGKAINYKKMEMNSQMSGQ</sequence>
<dbReference type="Proteomes" id="UP000298616">
    <property type="component" value="Chromosome"/>
</dbReference>
<organism evidence="2 3">
    <name type="scientific">Mangrovivirga cuniculi</name>
    <dbReference type="NCBI Taxonomy" id="2715131"/>
    <lineage>
        <taxon>Bacteria</taxon>
        <taxon>Pseudomonadati</taxon>
        <taxon>Bacteroidota</taxon>
        <taxon>Cytophagia</taxon>
        <taxon>Cytophagales</taxon>
        <taxon>Mangrovivirgaceae</taxon>
        <taxon>Mangrovivirga</taxon>
    </lineage>
</organism>
<dbReference type="NCBIfam" id="TIGR00229">
    <property type="entry name" value="sensory_box"/>
    <property type="match status" value="1"/>
</dbReference>
<dbReference type="Pfam" id="PF13188">
    <property type="entry name" value="PAS_8"/>
    <property type="match status" value="1"/>
</dbReference>
<dbReference type="CDD" id="cd00130">
    <property type="entry name" value="PAS"/>
    <property type="match status" value="1"/>
</dbReference>